<keyword evidence="2" id="KW-0378">Hydrolase</keyword>
<dbReference type="InterPro" id="IPR029000">
    <property type="entry name" value="Cyclophilin-like_dom_sf"/>
</dbReference>
<dbReference type="EMBL" id="BNAF01000010">
    <property type="protein sequence ID" value="GHE41932.1"/>
    <property type="molecule type" value="Genomic_DNA"/>
</dbReference>
<name>A0ABQ3I214_9SPHI</name>
<dbReference type="Gene3D" id="2.40.100.10">
    <property type="entry name" value="Cyclophilin-like"/>
    <property type="match status" value="1"/>
</dbReference>
<feature type="domain" description="Carboxyltransferase" evidence="4">
    <location>
        <begin position="24"/>
        <end position="305"/>
    </location>
</feature>
<dbReference type="SUPFAM" id="SSF50891">
    <property type="entry name" value="Cyclophilin-like"/>
    <property type="match status" value="1"/>
</dbReference>
<organism evidence="5 6">
    <name type="scientific">Sphingobacterium griseoflavum</name>
    <dbReference type="NCBI Taxonomy" id="1474952"/>
    <lineage>
        <taxon>Bacteria</taxon>
        <taxon>Pseudomonadati</taxon>
        <taxon>Bacteroidota</taxon>
        <taxon>Sphingobacteriia</taxon>
        <taxon>Sphingobacteriales</taxon>
        <taxon>Sphingobacteriaceae</taxon>
        <taxon>Sphingobacterium</taxon>
    </lineage>
</organism>
<keyword evidence="1" id="KW-0547">Nucleotide-binding</keyword>
<dbReference type="InterPro" id="IPR052708">
    <property type="entry name" value="PxpC"/>
</dbReference>
<evidence type="ECO:0000256" key="3">
    <source>
        <dbReference type="ARBA" id="ARBA00022840"/>
    </source>
</evidence>
<dbReference type="Proteomes" id="UP000620550">
    <property type="component" value="Unassembled WGS sequence"/>
</dbReference>
<dbReference type="PANTHER" id="PTHR43309:SF5">
    <property type="entry name" value="5-OXOPROLINASE SUBUNIT C"/>
    <property type="match status" value="1"/>
</dbReference>
<dbReference type="NCBIfam" id="TIGR00724">
    <property type="entry name" value="urea_amlyse_rel"/>
    <property type="match status" value="1"/>
</dbReference>
<keyword evidence="3" id="KW-0067">ATP-binding</keyword>
<evidence type="ECO:0000256" key="2">
    <source>
        <dbReference type="ARBA" id="ARBA00022801"/>
    </source>
</evidence>
<accession>A0ABQ3I214</accession>
<proteinExistence type="predicted"/>
<dbReference type="PANTHER" id="PTHR43309">
    <property type="entry name" value="5-OXOPROLINASE SUBUNIT C"/>
    <property type="match status" value="1"/>
</dbReference>
<sequence>MGISVLKAGMLTTLQDVGRFGFQKYGMPVSGAMDSLALRLGNMLVGNAETEVALECTLVGPALLFEAGQLISITGGDLSAKLNGKAVPMWKPIAVSEGSTLTFGKAVRGCRSYVCFRGGLAVSQVMGSKATYLAAAIGGWKGRALKKNDFIPFLSIDNRATENVNWRLGSGLYPSNPAKSIRFTEGPHYQDFDDDSRKSFCSDTFLVSKNSNRMGYRLDAPALRLSTPRELLSSAVTFGTVQVPPGGKPIVLMADHPTTGGYPVIGQVIEVDFPLLAQLQPDDRIRFERVTLEQAQHLLRSRSVKMQLLKRSIALKHEK</sequence>
<dbReference type="RefSeq" id="WP_189627171.1">
    <property type="nucleotide sequence ID" value="NZ_BNAF01000010.1"/>
</dbReference>
<dbReference type="InterPro" id="IPR003778">
    <property type="entry name" value="CT_A_B"/>
</dbReference>
<gene>
    <name evidence="5" type="ORF">GCM10017764_26460</name>
</gene>
<evidence type="ECO:0000256" key="1">
    <source>
        <dbReference type="ARBA" id="ARBA00022741"/>
    </source>
</evidence>
<comment type="caution">
    <text evidence="5">The sequence shown here is derived from an EMBL/GenBank/DDBJ whole genome shotgun (WGS) entry which is preliminary data.</text>
</comment>
<dbReference type="SMART" id="SM00797">
    <property type="entry name" value="AHS2"/>
    <property type="match status" value="1"/>
</dbReference>
<keyword evidence="6" id="KW-1185">Reference proteome</keyword>
<evidence type="ECO:0000313" key="6">
    <source>
        <dbReference type="Proteomes" id="UP000620550"/>
    </source>
</evidence>
<reference evidence="6" key="1">
    <citation type="journal article" date="2019" name="Int. J. Syst. Evol. Microbiol.">
        <title>The Global Catalogue of Microorganisms (GCM) 10K type strain sequencing project: providing services to taxonomists for standard genome sequencing and annotation.</title>
        <authorList>
            <consortium name="The Broad Institute Genomics Platform"/>
            <consortium name="The Broad Institute Genome Sequencing Center for Infectious Disease"/>
            <person name="Wu L."/>
            <person name="Ma J."/>
        </authorList>
    </citation>
    <scope>NUCLEOTIDE SEQUENCE [LARGE SCALE GENOMIC DNA]</scope>
    <source>
        <strain evidence="6">CGMCC 1.12966</strain>
    </source>
</reference>
<protein>
    <submittedName>
        <fullName evidence="5">KipI antagonist</fullName>
    </submittedName>
</protein>
<evidence type="ECO:0000313" key="5">
    <source>
        <dbReference type="EMBL" id="GHE41932.1"/>
    </source>
</evidence>
<dbReference type="Pfam" id="PF02626">
    <property type="entry name" value="CT_A_B"/>
    <property type="match status" value="1"/>
</dbReference>
<evidence type="ECO:0000259" key="4">
    <source>
        <dbReference type="SMART" id="SM00797"/>
    </source>
</evidence>